<keyword evidence="5" id="KW-1185">Reference proteome</keyword>
<reference evidence="4 5" key="1">
    <citation type="journal article" date="2015" name="Genome Announc.">
        <title>Expanding the biotechnology potential of lactobacilli through comparative genomics of 213 strains and associated genera.</title>
        <authorList>
            <person name="Sun Z."/>
            <person name="Harris H.M."/>
            <person name="McCann A."/>
            <person name="Guo C."/>
            <person name="Argimon S."/>
            <person name="Zhang W."/>
            <person name="Yang X."/>
            <person name="Jeffery I.B."/>
            <person name="Cooney J.C."/>
            <person name="Kagawa T.F."/>
            <person name="Liu W."/>
            <person name="Song Y."/>
            <person name="Salvetti E."/>
            <person name="Wrobel A."/>
            <person name="Rasinkangas P."/>
            <person name="Parkhill J."/>
            <person name="Rea M.C."/>
            <person name="O'Sullivan O."/>
            <person name="Ritari J."/>
            <person name="Douillard F.P."/>
            <person name="Paul Ross R."/>
            <person name="Yang R."/>
            <person name="Briner A.E."/>
            <person name="Felis G.E."/>
            <person name="de Vos W.M."/>
            <person name="Barrangou R."/>
            <person name="Klaenhammer T.R."/>
            <person name="Caufield P.W."/>
            <person name="Cui Y."/>
            <person name="Zhang H."/>
            <person name="O'Toole P.W."/>
        </authorList>
    </citation>
    <scope>NUCLEOTIDE SEQUENCE [LARGE SCALE GENOMIC DNA]</scope>
    <source>
        <strain evidence="4 5">DSM 18630</strain>
    </source>
</reference>
<dbReference type="GO" id="GO:0004175">
    <property type="term" value="F:endopeptidase activity"/>
    <property type="evidence" value="ECO:0007669"/>
    <property type="project" value="UniProtKB-ARBA"/>
</dbReference>
<dbReference type="Proteomes" id="UP000051451">
    <property type="component" value="Unassembled WGS sequence"/>
</dbReference>
<proteinExistence type="inferred from homology"/>
<feature type="transmembrane region" description="Helical" evidence="2">
    <location>
        <begin position="171"/>
        <end position="186"/>
    </location>
</feature>
<dbReference type="RefSeq" id="WP_057871490.1">
    <property type="nucleotide sequence ID" value="NZ_AZGB01000015.1"/>
</dbReference>
<evidence type="ECO:0000313" key="4">
    <source>
        <dbReference type="EMBL" id="KRM06585.1"/>
    </source>
</evidence>
<dbReference type="GeneID" id="98318767"/>
<feature type="transmembrane region" description="Helical" evidence="2">
    <location>
        <begin position="110"/>
        <end position="129"/>
    </location>
</feature>
<keyword evidence="4" id="KW-0645">Protease</keyword>
<evidence type="ECO:0000256" key="2">
    <source>
        <dbReference type="SAM" id="Phobius"/>
    </source>
</evidence>
<sequence>MALRKNSLWLLVSYLIVSVCLTAISHLFKTSSLLYYLLAAVGLIGAIIMYLANQRFAAYQNWLEKKTVSRWKILLLAFGGAIILLLAQQLCFWLEKILLQQTMISQNTTAMLTIIKNYPIYLIYVLVAAPIMEELVFRKAIFGNLITLTNPLIAGIISCLLFSVVHADGHFLTYAIIGGILCWIYAKSGRLQSSMIAHMLMNLVIVIISFK</sequence>
<keyword evidence="2" id="KW-0812">Transmembrane</keyword>
<dbReference type="InterPro" id="IPR003675">
    <property type="entry name" value="Rce1/LyrA-like_dom"/>
</dbReference>
<protein>
    <submittedName>
        <fullName evidence="4">CAAX family protease</fullName>
    </submittedName>
</protein>
<evidence type="ECO:0000259" key="3">
    <source>
        <dbReference type="Pfam" id="PF02517"/>
    </source>
</evidence>
<dbReference type="AlphaFoldDB" id="A0A0R1VUI9"/>
<keyword evidence="2" id="KW-1133">Transmembrane helix</keyword>
<keyword evidence="2" id="KW-0472">Membrane</keyword>
<comment type="similarity">
    <text evidence="1">Belongs to the UPF0177 family.</text>
</comment>
<gene>
    <name evidence="4" type="ORF">FC89_GL000738</name>
</gene>
<dbReference type="PANTHER" id="PTHR36435">
    <property type="entry name" value="SLR1288 PROTEIN"/>
    <property type="match status" value="1"/>
</dbReference>
<feature type="transmembrane region" description="Helical" evidence="2">
    <location>
        <begin position="73"/>
        <end position="90"/>
    </location>
</feature>
<dbReference type="InterPro" id="IPR052710">
    <property type="entry name" value="CAAX_protease"/>
</dbReference>
<organism evidence="4 5">
    <name type="scientific">Liquorilactobacillus ghanensis DSM 18630</name>
    <dbReference type="NCBI Taxonomy" id="1423750"/>
    <lineage>
        <taxon>Bacteria</taxon>
        <taxon>Bacillati</taxon>
        <taxon>Bacillota</taxon>
        <taxon>Bacilli</taxon>
        <taxon>Lactobacillales</taxon>
        <taxon>Lactobacillaceae</taxon>
        <taxon>Liquorilactobacillus</taxon>
    </lineage>
</organism>
<feature type="transmembrane region" description="Helical" evidence="2">
    <location>
        <begin position="141"/>
        <end position="165"/>
    </location>
</feature>
<evidence type="ECO:0000313" key="5">
    <source>
        <dbReference type="Proteomes" id="UP000051451"/>
    </source>
</evidence>
<dbReference type="GO" id="GO:0080120">
    <property type="term" value="P:CAAX-box protein maturation"/>
    <property type="evidence" value="ECO:0007669"/>
    <property type="project" value="UniProtKB-ARBA"/>
</dbReference>
<dbReference type="OrthoDB" id="2194912at2"/>
<feature type="transmembrane region" description="Helical" evidence="2">
    <location>
        <begin position="7"/>
        <end position="28"/>
    </location>
</feature>
<dbReference type="PATRIC" id="fig|1423750.3.peg.759"/>
<comment type="caution">
    <text evidence="4">The sequence shown here is derived from an EMBL/GenBank/DDBJ whole genome shotgun (WGS) entry which is preliminary data.</text>
</comment>
<dbReference type="STRING" id="1423750.FC89_GL000738"/>
<dbReference type="GO" id="GO:0006508">
    <property type="term" value="P:proteolysis"/>
    <property type="evidence" value="ECO:0007669"/>
    <property type="project" value="UniProtKB-KW"/>
</dbReference>
<accession>A0A0R1VUI9</accession>
<keyword evidence="4" id="KW-0378">Hydrolase</keyword>
<dbReference type="EMBL" id="AZGB01000015">
    <property type="protein sequence ID" value="KRM06585.1"/>
    <property type="molecule type" value="Genomic_DNA"/>
</dbReference>
<name>A0A0R1VUI9_9LACO</name>
<dbReference type="Pfam" id="PF02517">
    <property type="entry name" value="Rce1-like"/>
    <property type="match status" value="1"/>
</dbReference>
<feature type="domain" description="CAAX prenyl protease 2/Lysostaphin resistance protein A-like" evidence="3">
    <location>
        <begin position="119"/>
        <end position="204"/>
    </location>
</feature>
<feature type="transmembrane region" description="Helical" evidence="2">
    <location>
        <begin position="34"/>
        <end position="52"/>
    </location>
</feature>
<feature type="transmembrane region" description="Helical" evidence="2">
    <location>
        <begin position="193"/>
        <end position="210"/>
    </location>
</feature>
<dbReference type="PANTHER" id="PTHR36435:SF6">
    <property type="entry name" value="ABORTIVE INFECTION PROTEIN"/>
    <property type="match status" value="1"/>
</dbReference>
<evidence type="ECO:0000256" key="1">
    <source>
        <dbReference type="ARBA" id="ARBA00009067"/>
    </source>
</evidence>